<evidence type="ECO:0000256" key="3">
    <source>
        <dbReference type="ARBA" id="ARBA00022741"/>
    </source>
</evidence>
<evidence type="ECO:0000313" key="7">
    <source>
        <dbReference type="Proteomes" id="UP000319498"/>
    </source>
</evidence>
<sequence length="330" mass="36955">MGTAYAIGVTEKSRKGDFFMEPAIVIKDLKKSFGDKKVLDGISLSIPKGKIFGLLGPNGAGKTTSLRILSCLIEPTSGEVTILGHQISKNKEEIRKKIGCVTESPGVYDKLSLLDNLEFFASCYQIPKAKRASRIEYLLRQFDLWDRRNDPAGRLSKGMKQKLSIVCAILHDPEVLFLDEVTANLDPVSTRKLKDLIREWAASGKTIIFCSHILAEIDELCHEFAIIKGEVIRLTTPQKFREEWTTYNVLLDVGADSQKSEQIIKAAAEVETYKRTEDQFHLRVANPKISNPQLIKKLVEADITVNYIAPISVSLEDSYLSLLNQEKEAI</sequence>
<evidence type="ECO:0000256" key="1">
    <source>
        <dbReference type="ARBA" id="ARBA00005417"/>
    </source>
</evidence>
<dbReference type="SUPFAM" id="SSF52540">
    <property type="entry name" value="P-loop containing nucleoside triphosphate hydrolases"/>
    <property type="match status" value="1"/>
</dbReference>
<keyword evidence="4 6" id="KW-0067">ATP-binding</keyword>
<dbReference type="SMART" id="SM00382">
    <property type="entry name" value="AAA"/>
    <property type="match status" value="1"/>
</dbReference>
<dbReference type="PROSITE" id="PS00211">
    <property type="entry name" value="ABC_TRANSPORTER_1"/>
    <property type="match status" value="1"/>
</dbReference>
<protein>
    <submittedName>
        <fullName evidence="6">Multidrug ABC transporter ATP-binding protein</fullName>
    </submittedName>
</protein>
<comment type="similarity">
    <text evidence="1">Belongs to the ABC transporter superfamily.</text>
</comment>
<reference evidence="6 7" key="1">
    <citation type="submission" date="2019-06" db="EMBL/GenBank/DDBJ databases">
        <title>Whole genome shotgun sequence of Brevibacillus formosus NBRC 15716.</title>
        <authorList>
            <person name="Hosoyama A."/>
            <person name="Uohara A."/>
            <person name="Ohji S."/>
            <person name="Ichikawa N."/>
        </authorList>
    </citation>
    <scope>NUCLEOTIDE SEQUENCE [LARGE SCALE GENOMIC DNA]</scope>
    <source>
        <strain evidence="6 7">NBRC 15716</strain>
    </source>
</reference>
<dbReference type="Proteomes" id="UP000319498">
    <property type="component" value="Unassembled WGS sequence"/>
</dbReference>
<name>A0ABQ0T0U0_9BACL</name>
<evidence type="ECO:0000313" key="6">
    <source>
        <dbReference type="EMBL" id="GED56685.1"/>
    </source>
</evidence>
<dbReference type="PANTHER" id="PTHR42711:SF5">
    <property type="entry name" value="ABC TRANSPORTER ATP-BINDING PROTEIN NATA"/>
    <property type="match status" value="1"/>
</dbReference>
<dbReference type="EMBL" id="BJOL01000003">
    <property type="protein sequence ID" value="GED56685.1"/>
    <property type="molecule type" value="Genomic_DNA"/>
</dbReference>
<dbReference type="Gene3D" id="3.40.50.300">
    <property type="entry name" value="P-loop containing nucleotide triphosphate hydrolases"/>
    <property type="match status" value="1"/>
</dbReference>
<dbReference type="InterPro" id="IPR017871">
    <property type="entry name" value="ABC_transporter-like_CS"/>
</dbReference>
<feature type="domain" description="ABC transporter" evidence="5">
    <location>
        <begin position="24"/>
        <end position="253"/>
    </location>
</feature>
<keyword evidence="7" id="KW-1185">Reference proteome</keyword>
<dbReference type="GO" id="GO:0005524">
    <property type="term" value="F:ATP binding"/>
    <property type="evidence" value="ECO:0007669"/>
    <property type="project" value="UniProtKB-KW"/>
</dbReference>
<dbReference type="InterPro" id="IPR027417">
    <property type="entry name" value="P-loop_NTPase"/>
</dbReference>
<evidence type="ECO:0000259" key="5">
    <source>
        <dbReference type="PROSITE" id="PS50893"/>
    </source>
</evidence>
<comment type="caution">
    <text evidence="6">The sequence shown here is derived from an EMBL/GenBank/DDBJ whole genome shotgun (WGS) entry which is preliminary data.</text>
</comment>
<keyword evidence="3" id="KW-0547">Nucleotide-binding</keyword>
<evidence type="ECO:0000256" key="4">
    <source>
        <dbReference type="ARBA" id="ARBA00022840"/>
    </source>
</evidence>
<dbReference type="PROSITE" id="PS50893">
    <property type="entry name" value="ABC_TRANSPORTER_2"/>
    <property type="match status" value="1"/>
</dbReference>
<dbReference type="InterPro" id="IPR003439">
    <property type="entry name" value="ABC_transporter-like_ATP-bd"/>
</dbReference>
<dbReference type="CDD" id="cd03230">
    <property type="entry name" value="ABC_DR_subfamily_A"/>
    <property type="match status" value="1"/>
</dbReference>
<dbReference type="InterPro" id="IPR003593">
    <property type="entry name" value="AAA+_ATPase"/>
</dbReference>
<evidence type="ECO:0000256" key="2">
    <source>
        <dbReference type="ARBA" id="ARBA00022448"/>
    </source>
</evidence>
<proteinExistence type="inferred from homology"/>
<dbReference type="PANTHER" id="PTHR42711">
    <property type="entry name" value="ABC TRANSPORTER ATP-BINDING PROTEIN"/>
    <property type="match status" value="1"/>
</dbReference>
<keyword evidence="2" id="KW-0813">Transport</keyword>
<accession>A0ABQ0T0U0</accession>
<organism evidence="6 7">
    <name type="scientific">Brevibacillus formosus</name>
    <dbReference type="NCBI Taxonomy" id="54913"/>
    <lineage>
        <taxon>Bacteria</taxon>
        <taxon>Bacillati</taxon>
        <taxon>Bacillota</taxon>
        <taxon>Bacilli</taxon>
        <taxon>Bacillales</taxon>
        <taxon>Paenibacillaceae</taxon>
        <taxon>Brevibacillus</taxon>
    </lineage>
</organism>
<dbReference type="Pfam" id="PF00005">
    <property type="entry name" value="ABC_tran"/>
    <property type="match status" value="1"/>
</dbReference>
<gene>
    <name evidence="6" type="ORF">BFO01nite_08170</name>
</gene>
<dbReference type="InterPro" id="IPR050763">
    <property type="entry name" value="ABC_transporter_ATP-binding"/>
</dbReference>